<reference evidence="2 3" key="1">
    <citation type="submission" date="2019-11" db="EMBL/GenBank/DDBJ databases">
        <title>Complete genome sequence of Spiroplasma tabanidicola TAUS-1 (DSM 22603).</title>
        <authorList>
            <person name="Huang C.-T."/>
            <person name="Lin Y.-C."/>
            <person name="Kuo C.-H."/>
        </authorList>
    </citation>
    <scope>NUCLEOTIDE SEQUENCE [LARGE SCALE GENOMIC DNA]</scope>
    <source>
        <strain evidence="2 3">TAUS-1</strain>
    </source>
</reference>
<evidence type="ECO:0000313" key="2">
    <source>
        <dbReference type="EMBL" id="QGS51846.1"/>
    </source>
</evidence>
<evidence type="ECO:0000313" key="3">
    <source>
        <dbReference type="Proteomes" id="UP000424468"/>
    </source>
</evidence>
<sequence length="119" mass="13669">MVITILPTFSMLLFIKYADALKKEGFDDNDRYEYYINNKLNKNSFIGGRTCSVIVFMIMTIGLVVWFFCFNNSTNDTKLMAIKYCVTGFFVFLNLVTTAGLGATFLSNSKIYLNEEKSW</sequence>
<feature type="transmembrane region" description="Helical" evidence="1">
    <location>
        <begin position="81"/>
        <end position="106"/>
    </location>
</feature>
<proteinExistence type="predicted"/>
<dbReference type="AlphaFoldDB" id="A0A6I6C7V3"/>
<gene>
    <name evidence="2" type="ORF">STABA_v1c04830</name>
</gene>
<dbReference type="EMBL" id="CP046276">
    <property type="protein sequence ID" value="QGS51846.1"/>
    <property type="molecule type" value="Genomic_DNA"/>
</dbReference>
<dbReference type="Proteomes" id="UP000424468">
    <property type="component" value="Chromosome"/>
</dbReference>
<name>A0A6I6C7V3_9MOLU</name>
<dbReference type="KEGG" id="stab:STABA_v1c04830"/>
<keyword evidence="1" id="KW-0472">Membrane</keyword>
<dbReference type="RefSeq" id="WP_156006218.1">
    <property type="nucleotide sequence ID" value="NZ_CP046276.1"/>
</dbReference>
<protein>
    <submittedName>
        <fullName evidence="2">Uncharacterized protein</fullName>
    </submittedName>
</protein>
<feature type="transmembrane region" description="Helical" evidence="1">
    <location>
        <begin position="44"/>
        <end position="69"/>
    </location>
</feature>
<organism evidence="2 3">
    <name type="scientific">Spiroplasma tabanidicola</name>
    <dbReference type="NCBI Taxonomy" id="324079"/>
    <lineage>
        <taxon>Bacteria</taxon>
        <taxon>Bacillati</taxon>
        <taxon>Mycoplasmatota</taxon>
        <taxon>Mollicutes</taxon>
        <taxon>Entomoplasmatales</taxon>
        <taxon>Spiroplasmataceae</taxon>
        <taxon>Spiroplasma</taxon>
    </lineage>
</organism>
<accession>A0A6I6C7V3</accession>
<evidence type="ECO:0000256" key="1">
    <source>
        <dbReference type="SAM" id="Phobius"/>
    </source>
</evidence>
<keyword evidence="1" id="KW-0812">Transmembrane</keyword>
<keyword evidence="3" id="KW-1185">Reference proteome</keyword>
<keyword evidence="1" id="KW-1133">Transmembrane helix</keyword>